<feature type="transmembrane region" description="Helical" evidence="5">
    <location>
        <begin position="39"/>
        <end position="60"/>
    </location>
</feature>
<comment type="caution">
    <text evidence="6">The sequence shown here is derived from an EMBL/GenBank/DDBJ whole genome shotgun (WGS) entry which is preliminary data.</text>
</comment>
<evidence type="ECO:0000256" key="3">
    <source>
        <dbReference type="ARBA" id="ARBA00022989"/>
    </source>
</evidence>
<sequence length="153" mass="17388">MQFMELKIPPVAQAIIAALLMWFISTITPNVTFSYGFRYIMLIACTALGLGIGIAGVQTFRRVKTTVNPMQIGDASALVNTGIYRYTRNPMYLGLAMVLFGFVILLENPLNLLTLILFTSYMTRFQIEPEERVLTEIFGKAYLEYQSAVRRWL</sequence>
<proteinExistence type="predicted"/>
<comment type="subcellular location">
    <subcellularLocation>
        <location evidence="1">Endomembrane system</location>
        <topology evidence="1">Multi-pass membrane protein</topology>
    </subcellularLocation>
</comment>
<keyword evidence="7" id="KW-1185">Reference proteome</keyword>
<dbReference type="GO" id="GO:0008168">
    <property type="term" value="F:methyltransferase activity"/>
    <property type="evidence" value="ECO:0007669"/>
    <property type="project" value="UniProtKB-KW"/>
</dbReference>
<evidence type="ECO:0000313" key="6">
    <source>
        <dbReference type="EMBL" id="GGI72022.1"/>
    </source>
</evidence>
<dbReference type="PANTHER" id="PTHR12714">
    <property type="entry name" value="PROTEIN-S ISOPRENYLCYSTEINE O-METHYLTRANSFERASE"/>
    <property type="match status" value="1"/>
</dbReference>
<dbReference type="Pfam" id="PF04191">
    <property type="entry name" value="PEMT"/>
    <property type="match status" value="1"/>
</dbReference>
<dbReference type="GO" id="GO:0012505">
    <property type="term" value="C:endomembrane system"/>
    <property type="evidence" value="ECO:0007669"/>
    <property type="project" value="UniProtKB-SubCell"/>
</dbReference>
<feature type="transmembrane region" description="Helical" evidence="5">
    <location>
        <begin position="12"/>
        <end position="32"/>
    </location>
</feature>
<dbReference type="PANTHER" id="PTHR12714:SF24">
    <property type="entry name" value="SLR1182 PROTEIN"/>
    <property type="match status" value="1"/>
</dbReference>
<dbReference type="EMBL" id="BMPZ01000001">
    <property type="protein sequence ID" value="GGI72022.1"/>
    <property type="molecule type" value="Genomic_DNA"/>
</dbReference>
<evidence type="ECO:0000256" key="5">
    <source>
        <dbReference type="SAM" id="Phobius"/>
    </source>
</evidence>
<keyword evidence="4 5" id="KW-0472">Membrane</keyword>
<dbReference type="Proteomes" id="UP000613743">
    <property type="component" value="Unassembled WGS sequence"/>
</dbReference>
<evidence type="ECO:0000256" key="4">
    <source>
        <dbReference type="ARBA" id="ARBA00023136"/>
    </source>
</evidence>
<evidence type="ECO:0000256" key="1">
    <source>
        <dbReference type="ARBA" id="ARBA00004127"/>
    </source>
</evidence>
<keyword evidence="6" id="KW-0489">Methyltransferase</keyword>
<dbReference type="GO" id="GO:0032259">
    <property type="term" value="P:methylation"/>
    <property type="evidence" value="ECO:0007669"/>
    <property type="project" value="UniProtKB-KW"/>
</dbReference>
<evidence type="ECO:0000256" key="2">
    <source>
        <dbReference type="ARBA" id="ARBA00022692"/>
    </source>
</evidence>
<gene>
    <name evidence="6" type="ORF">GCM10009332_06760</name>
</gene>
<reference evidence="6" key="2">
    <citation type="submission" date="2020-09" db="EMBL/GenBank/DDBJ databases">
        <authorList>
            <person name="Sun Q."/>
            <person name="Ohkuma M."/>
        </authorList>
    </citation>
    <scope>NUCLEOTIDE SEQUENCE</scope>
    <source>
        <strain evidence="6">JCM 30804</strain>
    </source>
</reference>
<evidence type="ECO:0000313" key="7">
    <source>
        <dbReference type="Proteomes" id="UP000613743"/>
    </source>
</evidence>
<protein>
    <submittedName>
        <fullName evidence="6">Isoprenylcysteine carboxyl methyltransferase</fullName>
    </submittedName>
</protein>
<feature type="transmembrane region" description="Helical" evidence="5">
    <location>
        <begin position="92"/>
        <end position="118"/>
    </location>
</feature>
<dbReference type="RefSeq" id="WP_188917790.1">
    <property type="nucleotide sequence ID" value="NZ_BMPZ01000001.1"/>
</dbReference>
<keyword evidence="3 5" id="KW-1133">Transmembrane helix</keyword>
<keyword evidence="6" id="KW-0808">Transferase</keyword>
<organism evidence="6 7">
    <name type="scientific">Shewanella gelidii</name>
    <dbReference type="NCBI Taxonomy" id="1642821"/>
    <lineage>
        <taxon>Bacteria</taxon>
        <taxon>Pseudomonadati</taxon>
        <taxon>Pseudomonadota</taxon>
        <taxon>Gammaproteobacteria</taxon>
        <taxon>Alteromonadales</taxon>
        <taxon>Shewanellaceae</taxon>
        <taxon>Shewanella</taxon>
    </lineage>
</organism>
<name>A0A917N8U0_9GAMM</name>
<reference evidence="6" key="1">
    <citation type="journal article" date="2014" name="Int. J. Syst. Evol. Microbiol.">
        <title>Complete genome sequence of Corynebacterium casei LMG S-19264T (=DSM 44701T), isolated from a smear-ripened cheese.</title>
        <authorList>
            <consortium name="US DOE Joint Genome Institute (JGI-PGF)"/>
            <person name="Walter F."/>
            <person name="Albersmeier A."/>
            <person name="Kalinowski J."/>
            <person name="Ruckert C."/>
        </authorList>
    </citation>
    <scope>NUCLEOTIDE SEQUENCE</scope>
    <source>
        <strain evidence="6">JCM 30804</strain>
    </source>
</reference>
<accession>A0A917N8U0</accession>
<dbReference type="InterPro" id="IPR007318">
    <property type="entry name" value="Phopholipid_MeTrfase"/>
</dbReference>
<dbReference type="Gene3D" id="1.20.120.1630">
    <property type="match status" value="1"/>
</dbReference>
<dbReference type="AlphaFoldDB" id="A0A917N8U0"/>
<keyword evidence="2 5" id="KW-0812">Transmembrane</keyword>